<keyword evidence="3" id="KW-1185">Reference proteome</keyword>
<dbReference type="Gene3D" id="1.10.1200.10">
    <property type="entry name" value="ACP-like"/>
    <property type="match status" value="1"/>
</dbReference>
<dbReference type="PROSITE" id="PS50075">
    <property type="entry name" value="CARRIER"/>
    <property type="match status" value="1"/>
</dbReference>
<gene>
    <name evidence="2" type="ORF">GCM10010913_40310</name>
</gene>
<dbReference type="EMBL" id="BMIW01000038">
    <property type="protein sequence ID" value="GGG14432.1"/>
    <property type="molecule type" value="Genomic_DNA"/>
</dbReference>
<dbReference type="SUPFAM" id="SSF47336">
    <property type="entry name" value="ACP-like"/>
    <property type="match status" value="1"/>
</dbReference>
<dbReference type="InterPro" id="IPR009081">
    <property type="entry name" value="PP-bd_ACP"/>
</dbReference>
<evidence type="ECO:0000313" key="3">
    <source>
        <dbReference type="Proteomes" id="UP000608420"/>
    </source>
</evidence>
<dbReference type="Proteomes" id="UP000608420">
    <property type="component" value="Unassembled WGS sequence"/>
</dbReference>
<reference evidence="3" key="1">
    <citation type="journal article" date="2019" name="Int. J. Syst. Evol. Microbiol.">
        <title>The Global Catalogue of Microorganisms (GCM) 10K type strain sequencing project: providing services to taxonomists for standard genome sequencing and annotation.</title>
        <authorList>
            <consortium name="The Broad Institute Genomics Platform"/>
            <consortium name="The Broad Institute Genome Sequencing Center for Infectious Disease"/>
            <person name="Wu L."/>
            <person name="Ma J."/>
        </authorList>
    </citation>
    <scope>NUCLEOTIDE SEQUENCE [LARGE SCALE GENOMIC DNA]</scope>
    <source>
        <strain evidence="3">CGMCC 1.15420</strain>
    </source>
</reference>
<dbReference type="Pfam" id="PF00550">
    <property type="entry name" value="PP-binding"/>
    <property type="match status" value="1"/>
</dbReference>
<sequence length="82" mass="9550">MDERVLQKLNSIFLKHGVSISENEKNDSIDDFFGFDSISYVQMLNDISNEFGFKIKDEDLLAGKLTTFNNIVKYIHEHQKVH</sequence>
<comment type="caution">
    <text evidence="2">The sequence shown here is derived from an EMBL/GenBank/DDBJ whole genome shotgun (WGS) entry which is preliminary data.</text>
</comment>
<evidence type="ECO:0000259" key="1">
    <source>
        <dbReference type="PROSITE" id="PS50075"/>
    </source>
</evidence>
<feature type="domain" description="Carrier" evidence="1">
    <location>
        <begin position="1"/>
        <end position="79"/>
    </location>
</feature>
<proteinExistence type="predicted"/>
<protein>
    <recommendedName>
        <fullName evidence="1">Carrier domain-containing protein</fullName>
    </recommendedName>
</protein>
<evidence type="ECO:0000313" key="2">
    <source>
        <dbReference type="EMBL" id="GGG14432.1"/>
    </source>
</evidence>
<accession>A0ABQ1W5C7</accession>
<name>A0ABQ1W5C7_9BACL</name>
<dbReference type="InterPro" id="IPR036736">
    <property type="entry name" value="ACP-like_sf"/>
</dbReference>
<organism evidence="2 3">
    <name type="scientific">Paenibacillus aceti</name>
    <dbReference type="NCBI Taxonomy" id="1820010"/>
    <lineage>
        <taxon>Bacteria</taxon>
        <taxon>Bacillati</taxon>
        <taxon>Bacillota</taxon>
        <taxon>Bacilli</taxon>
        <taxon>Bacillales</taxon>
        <taxon>Paenibacillaceae</taxon>
        <taxon>Paenibacillus</taxon>
    </lineage>
</organism>